<feature type="compositionally biased region" description="Low complexity" evidence="1">
    <location>
        <begin position="46"/>
        <end position="55"/>
    </location>
</feature>
<evidence type="ECO:0000313" key="2">
    <source>
        <dbReference type="EMBL" id="ANB13625.1"/>
    </source>
</evidence>
<sequence length="403" mass="42020">MKIISCISHAPFIGPCLRRLGLRPRPRCSSRSARVVSSTVQAISGEAGATGSGATPQPPEAAPPPYKGYQLFISHVRCLDSNRRVELGTGVDGLVAKSLLDTEDLVQLGQTLGTGGSTGLDLSGSDTNRQVGNEGVLGLTRSVGNHDTPLGGVRVLGSLDRLGQGTDLVDLEEKSVSSLGLNGLGNELGVGNSQVITNNLDLAGNTGVELLPSGPVTLGEGVFKRDDGVLLNELDVVVGKLLASEPLRLVRLGVLEVQVVLLGILVVELGRSSINGNADLTSVTSSLDSSDNEVKSLVSVLNIRSNTTLITNVTSRSTILLLGQALELLVDLRASSKGIGERGESSRSNHELLDGQSTTGVRTTVDDVLERNWQNVRSRGTSNLSDVLVKRNALLSGTSTTGS</sequence>
<dbReference type="KEGG" id="slb:AWJ20_1924"/>
<dbReference type="AntiFam" id="ANF00127">
    <property type="entry name" value="Shadow ORF (opposite eno)"/>
</dbReference>
<protein>
    <submittedName>
        <fullName evidence="2">Uncharacterized protein</fullName>
    </submittedName>
</protein>
<organism evidence="2 3">
    <name type="scientific">Sugiyamaella lignohabitans</name>
    <dbReference type="NCBI Taxonomy" id="796027"/>
    <lineage>
        <taxon>Eukaryota</taxon>
        <taxon>Fungi</taxon>
        <taxon>Dikarya</taxon>
        <taxon>Ascomycota</taxon>
        <taxon>Saccharomycotina</taxon>
        <taxon>Dipodascomycetes</taxon>
        <taxon>Dipodascales</taxon>
        <taxon>Trichomonascaceae</taxon>
        <taxon>Sugiyamaella</taxon>
    </lineage>
</organism>
<evidence type="ECO:0000256" key="1">
    <source>
        <dbReference type="SAM" id="MobiDB-lite"/>
    </source>
</evidence>
<feature type="compositionally biased region" description="Pro residues" evidence="1">
    <location>
        <begin position="56"/>
        <end position="66"/>
    </location>
</feature>
<evidence type="ECO:0000313" key="3">
    <source>
        <dbReference type="Proteomes" id="UP000189580"/>
    </source>
</evidence>
<dbReference type="EMBL" id="CP014501">
    <property type="protein sequence ID" value="ANB13625.1"/>
    <property type="molecule type" value="Genomic_DNA"/>
</dbReference>
<keyword evidence="3" id="KW-1185">Reference proteome</keyword>
<dbReference type="GeneID" id="30033779"/>
<name>A0A167E4C5_9ASCO</name>
<accession>A0A167E4C5</accession>
<reference evidence="2 3" key="1">
    <citation type="submission" date="2016-02" db="EMBL/GenBank/DDBJ databases">
        <title>Complete genome sequence and transcriptome regulation of the pentose utilising yeast Sugiyamaella lignohabitans.</title>
        <authorList>
            <person name="Bellasio M."/>
            <person name="Peymann A."/>
            <person name="Valli M."/>
            <person name="Sipitzky M."/>
            <person name="Graf A."/>
            <person name="Sauer M."/>
            <person name="Marx H."/>
            <person name="Mattanovich D."/>
        </authorList>
    </citation>
    <scope>NUCLEOTIDE SEQUENCE [LARGE SCALE GENOMIC DNA]</scope>
    <source>
        <strain evidence="2 3">CBS 10342</strain>
    </source>
</reference>
<gene>
    <name evidence="2" type="ORF">AWJ20_1924</name>
</gene>
<feature type="compositionally biased region" description="Basic and acidic residues" evidence="1">
    <location>
        <begin position="339"/>
        <end position="353"/>
    </location>
</feature>
<proteinExistence type="predicted"/>
<feature type="region of interest" description="Disordered" evidence="1">
    <location>
        <begin position="46"/>
        <end position="66"/>
    </location>
</feature>
<dbReference type="RefSeq" id="XP_018736102.1">
    <property type="nucleotide sequence ID" value="XM_018878839.1"/>
</dbReference>
<dbReference type="AlphaFoldDB" id="A0A167E4C5"/>
<dbReference type="Proteomes" id="UP000189580">
    <property type="component" value="Chromosome a"/>
</dbReference>
<feature type="region of interest" description="Disordered" evidence="1">
    <location>
        <begin position="339"/>
        <end position="359"/>
    </location>
</feature>